<dbReference type="InterPro" id="IPR013324">
    <property type="entry name" value="RNA_pol_sigma_r3/r4-like"/>
</dbReference>
<dbReference type="InterPro" id="IPR007627">
    <property type="entry name" value="RNA_pol_sigma70_r2"/>
</dbReference>
<dbReference type="InterPro" id="IPR036388">
    <property type="entry name" value="WH-like_DNA-bd_sf"/>
</dbReference>
<dbReference type="Proteomes" id="UP001370348">
    <property type="component" value="Chromosome"/>
</dbReference>
<organism evidence="7 8">
    <name type="scientific">Pendulispora albinea</name>
    <dbReference type="NCBI Taxonomy" id="2741071"/>
    <lineage>
        <taxon>Bacteria</taxon>
        <taxon>Pseudomonadati</taxon>
        <taxon>Myxococcota</taxon>
        <taxon>Myxococcia</taxon>
        <taxon>Myxococcales</taxon>
        <taxon>Sorangiineae</taxon>
        <taxon>Pendulisporaceae</taxon>
        <taxon>Pendulispora</taxon>
    </lineage>
</organism>
<keyword evidence="3" id="KW-0731">Sigma factor</keyword>
<dbReference type="Gene3D" id="1.10.1740.10">
    <property type="match status" value="1"/>
</dbReference>
<proteinExistence type="inferred from homology"/>
<sequence length="187" mass="20766">MRPRAKSLACDIAPASDPELLARIAKGEMDALGELYDRYHEPVRRFIARATGDAEDVDDLLHATFLAAATSAPRYDGRPSCRPWLIGIAVQFLRRRRQSLGRLFKVLLSLRGARATLVDPRSTLQARGDVERALLRISEAKRITFLLAEVEGLSCPEIAAALDVPIGTVWTRLHAARRELREVLEGS</sequence>
<dbReference type="Gene3D" id="1.10.10.10">
    <property type="entry name" value="Winged helix-like DNA-binding domain superfamily/Winged helix DNA-binding domain"/>
    <property type="match status" value="1"/>
</dbReference>
<dbReference type="InterPro" id="IPR013325">
    <property type="entry name" value="RNA_pol_sigma_r2"/>
</dbReference>
<dbReference type="NCBIfam" id="TIGR02937">
    <property type="entry name" value="sigma70-ECF"/>
    <property type="match status" value="1"/>
</dbReference>
<keyword evidence="2" id="KW-0805">Transcription regulation</keyword>
<dbReference type="Pfam" id="PF08281">
    <property type="entry name" value="Sigma70_r4_2"/>
    <property type="match status" value="1"/>
</dbReference>
<keyword evidence="8" id="KW-1185">Reference proteome</keyword>
<dbReference type="Pfam" id="PF04542">
    <property type="entry name" value="Sigma70_r2"/>
    <property type="match status" value="1"/>
</dbReference>
<dbReference type="PANTHER" id="PTHR43133:SF25">
    <property type="entry name" value="RNA POLYMERASE SIGMA FACTOR RFAY-RELATED"/>
    <property type="match status" value="1"/>
</dbReference>
<evidence type="ECO:0000256" key="1">
    <source>
        <dbReference type="ARBA" id="ARBA00010641"/>
    </source>
</evidence>
<dbReference type="RefSeq" id="WP_394829797.1">
    <property type="nucleotide sequence ID" value="NZ_CP089984.1"/>
</dbReference>
<reference evidence="7 8" key="1">
    <citation type="submission" date="2021-12" db="EMBL/GenBank/DDBJ databases">
        <title>Discovery of the Pendulisporaceae a myxobacterial family with distinct sporulation behavior and unique specialized metabolism.</title>
        <authorList>
            <person name="Garcia R."/>
            <person name="Popoff A."/>
            <person name="Bader C.D."/>
            <person name="Loehr J."/>
            <person name="Walesch S."/>
            <person name="Walt C."/>
            <person name="Boldt J."/>
            <person name="Bunk B."/>
            <person name="Haeckl F.J.F.P.J."/>
            <person name="Gunesch A.P."/>
            <person name="Birkelbach J."/>
            <person name="Nuebel U."/>
            <person name="Pietschmann T."/>
            <person name="Bach T."/>
            <person name="Mueller R."/>
        </authorList>
    </citation>
    <scope>NUCLEOTIDE SEQUENCE [LARGE SCALE GENOMIC DNA]</scope>
    <source>
        <strain evidence="7 8">MSr11954</strain>
    </source>
</reference>
<evidence type="ECO:0000256" key="2">
    <source>
        <dbReference type="ARBA" id="ARBA00023015"/>
    </source>
</evidence>
<name>A0ABZ2MCE2_9BACT</name>
<evidence type="ECO:0000256" key="4">
    <source>
        <dbReference type="ARBA" id="ARBA00023163"/>
    </source>
</evidence>
<dbReference type="CDD" id="cd06171">
    <property type="entry name" value="Sigma70_r4"/>
    <property type="match status" value="1"/>
</dbReference>
<evidence type="ECO:0000313" key="7">
    <source>
        <dbReference type="EMBL" id="WXB20192.1"/>
    </source>
</evidence>
<dbReference type="InterPro" id="IPR013249">
    <property type="entry name" value="RNA_pol_sigma70_r4_t2"/>
</dbReference>
<dbReference type="PANTHER" id="PTHR43133">
    <property type="entry name" value="RNA POLYMERASE ECF-TYPE SIGMA FACTO"/>
    <property type="match status" value="1"/>
</dbReference>
<evidence type="ECO:0000259" key="5">
    <source>
        <dbReference type="Pfam" id="PF04542"/>
    </source>
</evidence>
<dbReference type="InterPro" id="IPR014284">
    <property type="entry name" value="RNA_pol_sigma-70_dom"/>
</dbReference>
<evidence type="ECO:0000259" key="6">
    <source>
        <dbReference type="Pfam" id="PF08281"/>
    </source>
</evidence>
<keyword evidence="4" id="KW-0804">Transcription</keyword>
<dbReference type="SUPFAM" id="SSF88659">
    <property type="entry name" value="Sigma3 and sigma4 domains of RNA polymerase sigma factors"/>
    <property type="match status" value="1"/>
</dbReference>
<protein>
    <submittedName>
        <fullName evidence="7">RNA polymerase sigma factor</fullName>
    </submittedName>
</protein>
<evidence type="ECO:0000256" key="3">
    <source>
        <dbReference type="ARBA" id="ARBA00023082"/>
    </source>
</evidence>
<comment type="similarity">
    <text evidence="1">Belongs to the sigma-70 factor family. ECF subfamily.</text>
</comment>
<dbReference type="InterPro" id="IPR039425">
    <property type="entry name" value="RNA_pol_sigma-70-like"/>
</dbReference>
<dbReference type="SUPFAM" id="SSF88946">
    <property type="entry name" value="Sigma2 domain of RNA polymerase sigma factors"/>
    <property type="match status" value="1"/>
</dbReference>
<dbReference type="EMBL" id="CP089984">
    <property type="protein sequence ID" value="WXB20192.1"/>
    <property type="molecule type" value="Genomic_DNA"/>
</dbReference>
<accession>A0ABZ2MCE2</accession>
<feature type="domain" description="RNA polymerase sigma factor 70 region 4 type 2" evidence="6">
    <location>
        <begin position="129"/>
        <end position="180"/>
    </location>
</feature>
<evidence type="ECO:0000313" key="8">
    <source>
        <dbReference type="Proteomes" id="UP001370348"/>
    </source>
</evidence>
<feature type="domain" description="RNA polymerase sigma-70 region 2" evidence="5">
    <location>
        <begin position="35"/>
        <end position="99"/>
    </location>
</feature>
<gene>
    <name evidence="7" type="ORF">LZC94_14625</name>
</gene>